<dbReference type="EMBL" id="CAADHY010000006">
    <property type="protein sequence ID" value="VFR16738.1"/>
    <property type="molecule type" value="Genomic_DNA"/>
</dbReference>
<reference evidence="2" key="1">
    <citation type="submission" date="2019-03" db="EMBL/GenBank/DDBJ databases">
        <authorList>
            <person name="Danneels B."/>
        </authorList>
    </citation>
    <scope>NUCLEOTIDE SEQUENCE</scope>
</reference>
<proteinExistence type="predicted"/>
<evidence type="ECO:0000259" key="1">
    <source>
        <dbReference type="Pfam" id="PF13521"/>
    </source>
</evidence>
<protein>
    <recommendedName>
        <fullName evidence="1">NadR/Ttd14 AAA domain-containing protein</fullName>
    </recommendedName>
</protein>
<gene>
    <name evidence="2" type="ORF">AMP9_2453</name>
</gene>
<dbReference type="Gene3D" id="3.40.50.300">
    <property type="entry name" value="P-loop containing nucleotide triphosphate hydrolases"/>
    <property type="match status" value="1"/>
</dbReference>
<dbReference type="InterPro" id="IPR027417">
    <property type="entry name" value="P-loop_NTPase"/>
</dbReference>
<accession>A0A484NT36</accession>
<evidence type="ECO:0000313" key="2">
    <source>
        <dbReference type="EMBL" id="VFR16738.1"/>
    </source>
</evidence>
<dbReference type="Pfam" id="PF13521">
    <property type="entry name" value="AAA_28"/>
    <property type="match status" value="1"/>
</dbReference>
<feature type="domain" description="NadR/Ttd14 AAA" evidence="1">
    <location>
        <begin position="14"/>
        <end position="175"/>
    </location>
</feature>
<dbReference type="AlphaFoldDB" id="A0A484NT36"/>
<name>A0A484NT36_9ZZZZ</name>
<organism evidence="2">
    <name type="scientific">plant metagenome</name>
    <dbReference type="NCBI Taxonomy" id="1297885"/>
    <lineage>
        <taxon>unclassified sequences</taxon>
        <taxon>metagenomes</taxon>
        <taxon>organismal metagenomes</taxon>
    </lineage>
</organism>
<dbReference type="InterPro" id="IPR038727">
    <property type="entry name" value="NadR/Ttd14_AAA_dom"/>
</dbReference>
<dbReference type="SUPFAM" id="SSF52540">
    <property type="entry name" value="P-loop containing nucleoside triphosphate hydrolases"/>
    <property type="match status" value="1"/>
</dbReference>
<sequence length="185" mass="20288">MTGDPGLMDACRHVVITGCSGGGKSTLLAELARRGHAVVEEPGRRVVEAQARAGGNALPWVDMAAFLTRVFALAQWDRVRMQDTPGWVFFDRGLVDAAVALHEIDGTPWQGRLGAQPVYHRRVFMVPPWPGIYVQDGARRHGLDAAVQEYERLRRAYPALGYAVSDVPRDGVQARADFILSALRA</sequence>